<keyword evidence="1" id="KW-0175">Coiled coil</keyword>
<dbReference type="Proteomes" id="UP000249577">
    <property type="component" value="Unassembled WGS sequence"/>
</dbReference>
<comment type="caution">
    <text evidence="4">The sequence shown here is derived from an EMBL/GenBank/DDBJ whole genome shotgun (WGS) entry which is preliminary data.</text>
</comment>
<organism evidence="4 5">
    <name type="scientific">Ancylobacter novellus</name>
    <name type="common">Thiobacillus novellus</name>
    <dbReference type="NCBI Taxonomy" id="921"/>
    <lineage>
        <taxon>Bacteria</taxon>
        <taxon>Pseudomonadati</taxon>
        <taxon>Pseudomonadota</taxon>
        <taxon>Alphaproteobacteria</taxon>
        <taxon>Hyphomicrobiales</taxon>
        <taxon>Xanthobacteraceae</taxon>
        <taxon>Ancylobacter</taxon>
    </lineage>
</organism>
<dbReference type="GO" id="GO:0009253">
    <property type="term" value="P:peptidoglycan catabolic process"/>
    <property type="evidence" value="ECO:0007669"/>
    <property type="project" value="InterPro"/>
</dbReference>
<dbReference type="Pfam" id="PF10145">
    <property type="entry name" value="PhageMin_Tail"/>
    <property type="match status" value="1"/>
</dbReference>
<dbReference type="SMART" id="SM00644">
    <property type="entry name" value="Ami_2"/>
    <property type="match status" value="1"/>
</dbReference>
<feature type="compositionally biased region" description="Pro residues" evidence="2">
    <location>
        <begin position="1267"/>
        <end position="1290"/>
    </location>
</feature>
<dbReference type="NCBIfam" id="TIGR01760">
    <property type="entry name" value="tape_meas_TP901"/>
    <property type="match status" value="1"/>
</dbReference>
<evidence type="ECO:0000313" key="4">
    <source>
        <dbReference type="EMBL" id="PZQ13633.1"/>
    </source>
</evidence>
<protein>
    <submittedName>
        <fullName evidence="4">Phage tail tape measure protein</fullName>
    </submittedName>
</protein>
<reference evidence="4 5" key="1">
    <citation type="submission" date="2017-08" db="EMBL/GenBank/DDBJ databases">
        <title>Infants hospitalized years apart are colonized by the same room-sourced microbial strains.</title>
        <authorList>
            <person name="Brooks B."/>
            <person name="Olm M.R."/>
            <person name="Firek B.A."/>
            <person name="Baker R."/>
            <person name="Thomas B.C."/>
            <person name="Morowitz M.J."/>
            <person name="Banfield J.F."/>
        </authorList>
    </citation>
    <scope>NUCLEOTIDE SEQUENCE [LARGE SCALE GENOMIC DNA]</scope>
    <source>
        <strain evidence="4">S2_005_003_R2_43</strain>
    </source>
</reference>
<dbReference type="SUPFAM" id="SSF55846">
    <property type="entry name" value="N-acetylmuramoyl-L-alanine amidase-like"/>
    <property type="match status" value="1"/>
</dbReference>
<feature type="region of interest" description="Disordered" evidence="2">
    <location>
        <begin position="1267"/>
        <end position="1297"/>
    </location>
</feature>
<feature type="compositionally biased region" description="Basic and acidic residues" evidence="2">
    <location>
        <begin position="1174"/>
        <end position="1185"/>
    </location>
</feature>
<dbReference type="GO" id="GO:0008745">
    <property type="term" value="F:N-acetylmuramoyl-L-alanine amidase activity"/>
    <property type="evidence" value="ECO:0007669"/>
    <property type="project" value="InterPro"/>
</dbReference>
<dbReference type="InterPro" id="IPR036505">
    <property type="entry name" value="Amidase/PGRP_sf"/>
</dbReference>
<evidence type="ECO:0000256" key="1">
    <source>
        <dbReference type="SAM" id="Coils"/>
    </source>
</evidence>
<name>A0A2W5M8A6_ANCNO</name>
<sequence>MASRVVETKLLLTGEDQASRVLREVAKATGSVTKALSDVAKVGKTSAEVDRLTKSLERTSKAAAEFSAFRKARAEVASTEATLKLARARLTEVGKALDGAKKAADAYAGTKGAAASAEVATKAAAAAKEVSRLTAEHKAAEREARALQSVMKAQTREFEAARSAVRAYGVPIQDAERHQQALQRSIDRTTRAIREQQAAELRAAAADARRAATEERRLQRRATRREALGVAVGAAGVVAAHRGKEVMWESVRNVKEFDDAQKRQIAYTGITEQDQKPLLEQAKKIGQETPFSNTDVVQAQTTAMQGLPDFSSKVKAEVAEGILDNVRNYSTLMETSLKEGAETIRSYLQSTGKDISTKEKALAEANKAVNQIVMMSKLGGMSGEDAAQYVKYAAASSTTAGLPTEATLAMGALARRGGLRGDEAGVFMRATASRLVSPTKKGRTALNAVGINFNDYVTMPDRLDTTALENQFKGSLGKAFTPAVRKRIDEINRDKELIKDRDAYTAAIVEAAAPILGKKKDGTVRASDSKSAAKAVGDFYGVSGVSVDSFKLLQDAMSKDMTLQQLNAWLTDKHGGKGAITQKQWDDFKSSFAEIGAAGSDPDFAKKKTDYIMSGVSGSLENLHGSWENFTLEIGRANEGLIKFTSDGLGSALDSFSKLDPATQQIVSLGGAAATAALGVAGFVKVTAGLLGSTALTGSATALTGSAAQLAASAAALDAAAAKLGVTGPAGVADKASKILPATAAAGVMTPWTSLLAPAAIAAAGTVGSFHGNAVAGEHLKRGLDRRKAEREGNDLPYLKADIEKLRTELAANERRVAEIGDDMDRAPVLMALRSRKTAIEASIRDIEAKIAEHLKNSPIDLGLDFLSAVARPGGQAVGEATGKGIADGVKSKAPEVLEEGKALFKQMKDVFDSGIPVPLRFAPEGGQDFGGPNGGLVRASLGGSAYDRPARSIGPAEGGGWAIRDRADAGRAGGAEAGRESVGPVAALPVDDGPGAGHVTSREERAAYIREAARKRGIDPETALRVAQSEGFNDYTGDQGRSFGDWQLFTGGGLGNIAQDRGIDVRDPRTWKEQTDFALDHAAKNGWGPWHGARRAGIGDWQGIGAANPPAGTIDLSGMATRRRRGPLDDVEGFVVHHTGGRGDAAGVLGTLNRRGLGVQWVIGRDGRRYQTLPDGERGAHMRPSDQFPDATRPDLSNRNTVGVEVIAKDDKDVTPAQIEASKRLFDDVRKRWPKAQVYGHGELNPGHKQETEGKTIRDAIREGLIPPPQAKAPEPPAPSLPPIPPAPPGGIGGAAGSPDLHRAADRMYEAAARFERMQVSTTHTIELTGSGREQARLRGMRATTDGPLRADLGVSMPQIRSTRVG</sequence>
<proteinExistence type="predicted"/>
<feature type="domain" description="N-acetylmuramoyl-L-alanine amidase" evidence="3">
    <location>
        <begin position="1121"/>
        <end position="1253"/>
    </location>
</feature>
<feature type="coiled-coil region" evidence="1">
    <location>
        <begin position="123"/>
        <end position="192"/>
    </location>
</feature>
<accession>A0A2W5M8A6</accession>
<dbReference type="InterPro" id="IPR010090">
    <property type="entry name" value="Phage_tape_meas"/>
</dbReference>
<evidence type="ECO:0000313" key="5">
    <source>
        <dbReference type="Proteomes" id="UP000249577"/>
    </source>
</evidence>
<feature type="region of interest" description="Disordered" evidence="2">
    <location>
        <begin position="1174"/>
        <end position="1198"/>
    </location>
</feature>
<gene>
    <name evidence="4" type="ORF">DI565_13910</name>
</gene>
<dbReference type="EMBL" id="QFPN01000007">
    <property type="protein sequence ID" value="PZQ13633.1"/>
    <property type="molecule type" value="Genomic_DNA"/>
</dbReference>
<evidence type="ECO:0000259" key="3">
    <source>
        <dbReference type="SMART" id="SM00644"/>
    </source>
</evidence>
<dbReference type="InterPro" id="IPR002502">
    <property type="entry name" value="Amidase_domain"/>
</dbReference>
<evidence type="ECO:0000256" key="2">
    <source>
        <dbReference type="SAM" id="MobiDB-lite"/>
    </source>
</evidence>
<dbReference type="Pfam" id="PF01510">
    <property type="entry name" value="Amidase_2"/>
    <property type="match status" value="1"/>
</dbReference>
<dbReference type="CDD" id="cd06583">
    <property type="entry name" value="PGRP"/>
    <property type="match status" value="1"/>
</dbReference>
<dbReference type="Gene3D" id="3.40.80.10">
    <property type="entry name" value="Peptidoglycan recognition protein-like"/>
    <property type="match status" value="1"/>
</dbReference>